<reference evidence="1" key="1">
    <citation type="journal article" date="2014" name="Front. Microbiol.">
        <title>High frequency of phylogenetically diverse reductive dehalogenase-homologous genes in deep subseafloor sedimentary metagenomes.</title>
        <authorList>
            <person name="Kawai M."/>
            <person name="Futagami T."/>
            <person name="Toyoda A."/>
            <person name="Takaki Y."/>
            <person name="Nishi S."/>
            <person name="Hori S."/>
            <person name="Arai W."/>
            <person name="Tsubouchi T."/>
            <person name="Morono Y."/>
            <person name="Uchiyama I."/>
            <person name="Ito T."/>
            <person name="Fujiyama A."/>
            <person name="Inagaki F."/>
            <person name="Takami H."/>
        </authorList>
    </citation>
    <scope>NUCLEOTIDE SEQUENCE</scope>
    <source>
        <strain evidence="1">Expedition CK06-06</strain>
    </source>
</reference>
<dbReference type="AlphaFoldDB" id="X1IHH2"/>
<gene>
    <name evidence="1" type="ORF">S03H2_57423</name>
</gene>
<accession>X1IHH2</accession>
<organism evidence="1">
    <name type="scientific">marine sediment metagenome</name>
    <dbReference type="NCBI Taxonomy" id="412755"/>
    <lineage>
        <taxon>unclassified sequences</taxon>
        <taxon>metagenomes</taxon>
        <taxon>ecological metagenomes</taxon>
    </lineage>
</organism>
<dbReference type="EMBL" id="BARU01036805">
    <property type="protein sequence ID" value="GAH81162.1"/>
    <property type="molecule type" value="Genomic_DNA"/>
</dbReference>
<feature type="non-terminal residue" evidence="1">
    <location>
        <position position="107"/>
    </location>
</feature>
<name>X1IHH2_9ZZZZ</name>
<comment type="caution">
    <text evidence="1">The sequence shown here is derived from an EMBL/GenBank/DDBJ whole genome shotgun (WGS) entry which is preliminary data.</text>
</comment>
<sequence length="107" mass="11947">MAKVESQISVPTTLDGSSLADWAESAMFIEQRQCMSRVSLRHRLRTALSTEGDEIDLGVELLLSEVARRDKIASQTYPFNETVEGLARKGIADEALYEFLLWLSVSP</sequence>
<evidence type="ECO:0000313" key="1">
    <source>
        <dbReference type="EMBL" id="GAH81162.1"/>
    </source>
</evidence>
<protein>
    <submittedName>
        <fullName evidence="1">Uncharacterized protein</fullName>
    </submittedName>
</protein>
<proteinExistence type="predicted"/>